<name>A0A6G1CPZ5_9ORYZ</name>
<reference evidence="2 3" key="1">
    <citation type="submission" date="2019-11" db="EMBL/GenBank/DDBJ databases">
        <title>Whole genome sequence of Oryza granulata.</title>
        <authorList>
            <person name="Li W."/>
        </authorList>
    </citation>
    <scope>NUCLEOTIDE SEQUENCE [LARGE SCALE GENOMIC DNA]</scope>
    <source>
        <strain evidence="3">cv. Menghai</strain>
        <tissue evidence="2">Leaf</tissue>
    </source>
</reference>
<accession>A0A6G1CPZ5</accession>
<protein>
    <submittedName>
        <fullName evidence="2">Uncharacterized protein</fullName>
    </submittedName>
</protein>
<dbReference type="EMBL" id="SPHZ02000008">
    <property type="protein sequence ID" value="KAF0901894.1"/>
    <property type="molecule type" value="Genomic_DNA"/>
</dbReference>
<evidence type="ECO:0000313" key="2">
    <source>
        <dbReference type="EMBL" id="KAF0901894.1"/>
    </source>
</evidence>
<evidence type="ECO:0000256" key="1">
    <source>
        <dbReference type="SAM" id="MobiDB-lite"/>
    </source>
</evidence>
<keyword evidence="3" id="KW-1185">Reference proteome</keyword>
<evidence type="ECO:0000313" key="3">
    <source>
        <dbReference type="Proteomes" id="UP000479710"/>
    </source>
</evidence>
<proteinExistence type="predicted"/>
<sequence length="137" mass="14778">MERGRDHGLMEQNRMKRRWDHGLRYPAVALPPSTAACAAKQGRPSRGRLPAEPRCPSSASTRRPYAAVAAAVPARLQLRLLASSYTGPPSPPPLRRRAVVAAAAYCSSPTCAAPPARRSRRLLLLPYYGFGMGIASS</sequence>
<dbReference type="AlphaFoldDB" id="A0A6G1CPZ5"/>
<organism evidence="2 3">
    <name type="scientific">Oryza meyeriana var. granulata</name>
    <dbReference type="NCBI Taxonomy" id="110450"/>
    <lineage>
        <taxon>Eukaryota</taxon>
        <taxon>Viridiplantae</taxon>
        <taxon>Streptophyta</taxon>
        <taxon>Embryophyta</taxon>
        <taxon>Tracheophyta</taxon>
        <taxon>Spermatophyta</taxon>
        <taxon>Magnoliopsida</taxon>
        <taxon>Liliopsida</taxon>
        <taxon>Poales</taxon>
        <taxon>Poaceae</taxon>
        <taxon>BOP clade</taxon>
        <taxon>Oryzoideae</taxon>
        <taxon>Oryzeae</taxon>
        <taxon>Oryzinae</taxon>
        <taxon>Oryza</taxon>
        <taxon>Oryza meyeriana</taxon>
    </lineage>
</organism>
<comment type="caution">
    <text evidence="2">The sequence shown here is derived from an EMBL/GenBank/DDBJ whole genome shotgun (WGS) entry which is preliminary data.</text>
</comment>
<dbReference type="Proteomes" id="UP000479710">
    <property type="component" value="Unassembled WGS sequence"/>
</dbReference>
<gene>
    <name evidence="2" type="ORF">E2562_006504</name>
</gene>
<feature type="region of interest" description="Disordered" evidence="1">
    <location>
        <begin position="38"/>
        <end position="60"/>
    </location>
</feature>